<evidence type="ECO:0000256" key="5">
    <source>
        <dbReference type="ARBA" id="ARBA00023004"/>
    </source>
</evidence>
<dbReference type="InterPro" id="IPR023885">
    <property type="entry name" value="4Fe4S-binding_SPASM_dom"/>
</dbReference>
<dbReference type="PANTHER" id="PTHR11228">
    <property type="entry name" value="RADICAL SAM DOMAIN PROTEIN"/>
    <property type="match status" value="1"/>
</dbReference>
<evidence type="ECO:0000256" key="6">
    <source>
        <dbReference type="ARBA" id="ARBA00023014"/>
    </source>
</evidence>
<comment type="cofactor">
    <cofactor evidence="1">
        <name>[4Fe-4S] cluster</name>
        <dbReference type="ChEBI" id="CHEBI:49883"/>
    </cofactor>
</comment>
<keyword evidence="5" id="KW-0408">Iron</keyword>
<evidence type="ECO:0000256" key="2">
    <source>
        <dbReference type="ARBA" id="ARBA00022485"/>
    </source>
</evidence>
<proteinExistence type="predicted"/>
<dbReference type="SFLD" id="SFLDG01067">
    <property type="entry name" value="SPASM/twitch_domain_containing"/>
    <property type="match status" value="1"/>
</dbReference>
<feature type="domain" description="Radical SAM core" evidence="7">
    <location>
        <begin position="42"/>
        <end position="172"/>
    </location>
</feature>
<dbReference type="GO" id="GO:0016829">
    <property type="term" value="F:lyase activity"/>
    <property type="evidence" value="ECO:0007669"/>
    <property type="project" value="UniProtKB-KW"/>
</dbReference>
<dbReference type="InterPro" id="IPR050377">
    <property type="entry name" value="Radical_SAM_PqqE_MftC-like"/>
</dbReference>
<name>S0G6D7_9BACT</name>
<evidence type="ECO:0000313" key="10">
    <source>
        <dbReference type="Proteomes" id="UP000014216"/>
    </source>
</evidence>
<dbReference type="GO" id="GO:0046872">
    <property type="term" value="F:metal ion binding"/>
    <property type="evidence" value="ECO:0007669"/>
    <property type="project" value="UniProtKB-KW"/>
</dbReference>
<sequence>MIFNARDRITRGLLSLARSPLPFHLYYRRHFPLPAVLLIENTNACNAHCVMCPREKLTRKPGIMAFELFEKIIREVSEVKRKPVVHLHGFGEPLLDESLPDRIRLAKDFGINHTYLVTNASLLFPETAKKIIDAGLDEMKISFYGTDDDSYCRTMEGLDFKVALNNIIEFVKIRKEMKKKTPKLILQYLPQETNGAAIKDFKILGRAVLDKKVGDRLNVSALDNFGDGRAYNPVKGNIASVCFYPWSAMSVLWDGRAVTCCVDYNGVQEVGNLNSQTVAEIWNGPVMTGIRKNFGRLDYSGFPVCQCCDWVHRR</sequence>
<evidence type="ECO:0000256" key="3">
    <source>
        <dbReference type="ARBA" id="ARBA00022691"/>
    </source>
</evidence>
<dbReference type="GO" id="GO:0051536">
    <property type="term" value="F:iron-sulfur cluster binding"/>
    <property type="evidence" value="ECO:0007669"/>
    <property type="project" value="UniProtKB-KW"/>
</dbReference>
<feature type="domain" description="4Fe4S-binding SPASM" evidence="8">
    <location>
        <begin position="242"/>
        <end position="309"/>
    </location>
</feature>
<keyword evidence="6" id="KW-0411">Iron-sulfur</keyword>
<keyword evidence="2" id="KW-0004">4Fe-4S</keyword>
<keyword evidence="10" id="KW-1185">Reference proteome</keyword>
<evidence type="ECO:0000313" key="9">
    <source>
        <dbReference type="EMBL" id="EMS81594.1"/>
    </source>
</evidence>
<dbReference type="InterPro" id="IPR058240">
    <property type="entry name" value="rSAM_sf"/>
</dbReference>
<keyword evidence="3" id="KW-0949">S-adenosyl-L-methionine</keyword>
<dbReference type="CDD" id="cd01335">
    <property type="entry name" value="Radical_SAM"/>
    <property type="match status" value="1"/>
</dbReference>
<dbReference type="Gene3D" id="3.20.20.70">
    <property type="entry name" value="Aldolase class I"/>
    <property type="match status" value="1"/>
</dbReference>
<dbReference type="OrthoDB" id="9772409at2"/>
<evidence type="ECO:0000259" key="8">
    <source>
        <dbReference type="Pfam" id="PF13186"/>
    </source>
</evidence>
<accession>S0G6D7</accession>
<keyword evidence="4" id="KW-0479">Metal-binding</keyword>
<dbReference type="SFLD" id="SFLDG01387">
    <property type="entry name" value="BtrN-like_SPASM_domain_contain"/>
    <property type="match status" value="1"/>
</dbReference>
<gene>
    <name evidence="9" type="primary">moaA2</name>
    <name evidence="9" type="ORF">Dpo_1c07350</name>
</gene>
<dbReference type="EC" id="4.1.99.18" evidence="9"/>
<dbReference type="SFLD" id="SFLDS00029">
    <property type="entry name" value="Radical_SAM"/>
    <property type="match status" value="1"/>
</dbReference>
<dbReference type="InterPro" id="IPR013785">
    <property type="entry name" value="Aldolase_TIM"/>
</dbReference>
<evidence type="ECO:0000256" key="4">
    <source>
        <dbReference type="ARBA" id="ARBA00022723"/>
    </source>
</evidence>
<dbReference type="CDD" id="cd21109">
    <property type="entry name" value="SPASM"/>
    <property type="match status" value="1"/>
</dbReference>
<dbReference type="AlphaFoldDB" id="S0G6D7"/>
<dbReference type="InterPro" id="IPR034391">
    <property type="entry name" value="AdoMet-like_SPASM_containing"/>
</dbReference>
<dbReference type="PANTHER" id="PTHR11228:SF7">
    <property type="entry name" value="PQQA PEPTIDE CYCLASE"/>
    <property type="match status" value="1"/>
</dbReference>
<comment type="caution">
    <text evidence="9">The sequence shown here is derived from an EMBL/GenBank/DDBJ whole genome shotgun (WGS) entry which is preliminary data.</text>
</comment>
<evidence type="ECO:0000259" key="7">
    <source>
        <dbReference type="Pfam" id="PF04055"/>
    </source>
</evidence>
<dbReference type="Pfam" id="PF04055">
    <property type="entry name" value="Radical_SAM"/>
    <property type="match status" value="1"/>
</dbReference>
<dbReference type="InterPro" id="IPR007197">
    <property type="entry name" value="rSAM"/>
</dbReference>
<dbReference type="RefSeq" id="WP_006964341.1">
    <property type="nucleotide sequence ID" value="NZ_APJX01000001.1"/>
</dbReference>
<dbReference type="Pfam" id="PF13186">
    <property type="entry name" value="SPASM"/>
    <property type="match status" value="1"/>
</dbReference>
<evidence type="ECO:0000256" key="1">
    <source>
        <dbReference type="ARBA" id="ARBA00001966"/>
    </source>
</evidence>
<dbReference type="EMBL" id="APJX01000001">
    <property type="protein sequence ID" value="EMS81594.1"/>
    <property type="molecule type" value="Genomic_DNA"/>
</dbReference>
<dbReference type="Proteomes" id="UP000014216">
    <property type="component" value="Unassembled WGS sequence"/>
</dbReference>
<protein>
    <submittedName>
        <fullName evidence="9">Molybdopterin cofactor synthesis protein MoaA</fullName>
        <ecNumber evidence="9">4.1.99.18</ecNumber>
    </submittedName>
</protein>
<dbReference type="SUPFAM" id="SSF102114">
    <property type="entry name" value="Radical SAM enzymes"/>
    <property type="match status" value="1"/>
</dbReference>
<keyword evidence="9" id="KW-0456">Lyase</keyword>
<reference evidence="9 10" key="1">
    <citation type="journal article" date="2013" name="Genome Announc.">
        <title>Draft Genome Sequence of Desulfotignum phosphitoxidans DSM 13687 Strain FiPS-3.</title>
        <authorList>
            <person name="Poehlein A."/>
            <person name="Daniel R."/>
            <person name="Simeonova D.D."/>
        </authorList>
    </citation>
    <scope>NUCLEOTIDE SEQUENCE [LARGE SCALE GENOMIC DNA]</scope>
    <source>
        <strain evidence="9 10">DSM 13687</strain>
    </source>
</reference>
<organism evidence="9 10">
    <name type="scientific">Desulfotignum phosphitoxidans DSM 13687</name>
    <dbReference type="NCBI Taxonomy" id="1286635"/>
    <lineage>
        <taxon>Bacteria</taxon>
        <taxon>Pseudomonadati</taxon>
        <taxon>Thermodesulfobacteriota</taxon>
        <taxon>Desulfobacteria</taxon>
        <taxon>Desulfobacterales</taxon>
        <taxon>Desulfobacteraceae</taxon>
        <taxon>Desulfotignum</taxon>
    </lineage>
</organism>